<name>A0AAD7B6E3_MYCRO</name>
<feature type="compositionally biased region" description="Pro residues" evidence="1">
    <location>
        <begin position="31"/>
        <end position="41"/>
    </location>
</feature>
<feature type="compositionally biased region" description="Polar residues" evidence="1">
    <location>
        <begin position="1"/>
        <end position="12"/>
    </location>
</feature>
<organism evidence="3 4">
    <name type="scientific">Mycena rosella</name>
    <name type="common">Pink bonnet</name>
    <name type="synonym">Agaricus rosellus</name>
    <dbReference type="NCBI Taxonomy" id="1033263"/>
    <lineage>
        <taxon>Eukaryota</taxon>
        <taxon>Fungi</taxon>
        <taxon>Dikarya</taxon>
        <taxon>Basidiomycota</taxon>
        <taxon>Agaricomycotina</taxon>
        <taxon>Agaricomycetes</taxon>
        <taxon>Agaricomycetidae</taxon>
        <taxon>Agaricales</taxon>
        <taxon>Marasmiineae</taxon>
        <taxon>Mycenaceae</taxon>
        <taxon>Mycena</taxon>
    </lineage>
</organism>
<keyword evidence="2" id="KW-0812">Transmembrane</keyword>
<keyword evidence="2" id="KW-1133">Transmembrane helix</keyword>
<feature type="region of interest" description="Disordered" evidence="1">
    <location>
        <begin position="147"/>
        <end position="180"/>
    </location>
</feature>
<dbReference type="EMBL" id="JARKIE010000965">
    <property type="protein sequence ID" value="KAJ7611477.1"/>
    <property type="molecule type" value="Genomic_DNA"/>
</dbReference>
<feature type="non-terminal residue" evidence="3">
    <location>
        <position position="295"/>
    </location>
</feature>
<feature type="compositionally biased region" description="Basic residues" evidence="1">
    <location>
        <begin position="16"/>
        <end position="25"/>
    </location>
</feature>
<evidence type="ECO:0000313" key="3">
    <source>
        <dbReference type="EMBL" id="KAJ7611477.1"/>
    </source>
</evidence>
<protein>
    <submittedName>
        <fullName evidence="3">Uncharacterized protein</fullName>
    </submittedName>
</protein>
<keyword evidence="2" id="KW-0472">Membrane</keyword>
<evidence type="ECO:0000313" key="4">
    <source>
        <dbReference type="Proteomes" id="UP001221757"/>
    </source>
</evidence>
<proteinExistence type="predicted"/>
<evidence type="ECO:0000256" key="2">
    <source>
        <dbReference type="SAM" id="Phobius"/>
    </source>
</evidence>
<comment type="caution">
    <text evidence="3">The sequence shown here is derived from an EMBL/GenBank/DDBJ whole genome shotgun (WGS) entry which is preliminary data.</text>
</comment>
<gene>
    <name evidence="3" type="ORF">B0H17DRAFT_1221120</name>
</gene>
<reference evidence="3" key="1">
    <citation type="submission" date="2023-03" db="EMBL/GenBank/DDBJ databases">
        <title>Massive genome expansion in bonnet fungi (Mycena s.s.) driven by repeated elements and novel gene families across ecological guilds.</title>
        <authorList>
            <consortium name="Lawrence Berkeley National Laboratory"/>
            <person name="Harder C.B."/>
            <person name="Miyauchi S."/>
            <person name="Viragh M."/>
            <person name="Kuo A."/>
            <person name="Thoen E."/>
            <person name="Andreopoulos B."/>
            <person name="Lu D."/>
            <person name="Skrede I."/>
            <person name="Drula E."/>
            <person name="Henrissat B."/>
            <person name="Morin E."/>
            <person name="Kohler A."/>
            <person name="Barry K."/>
            <person name="LaButti K."/>
            <person name="Morin E."/>
            <person name="Salamov A."/>
            <person name="Lipzen A."/>
            <person name="Mereny Z."/>
            <person name="Hegedus B."/>
            <person name="Baldrian P."/>
            <person name="Stursova M."/>
            <person name="Weitz H."/>
            <person name="Taylor A."/>
            <person name="Grigoriev I.V."/>
            <person name="Nagy L.G."/>
            <person name="Martin F."/>
            <person name="Kauserud H."/>
        </authorList>
    </citation>
    <scope>NUCLEOTIDE SEQUENCE</scope>
    <source>
        <strain evidence="3">CBHHK067</strain>
    </source>
</reference>
<keyword evidence="4" id="KW-1185">Reference proteome</keyword>
<accession>A0AAD7B6E3</accession>
<evidence type="ECO:0000256" key="1">
    <source>
        <dbReference type="SAM" id="MobiDB-lite"/>
    </source>
</evidence>
<sequence>KLEQCKSASTAIHSWRPTRRPRNTRKGTPVLRPPAALPAPQHPYGGGGAYGTDSQLGDAYRDDPVYPPAGASPNNSALLLPAGTSAENAALSRSYGASYVPGARGAAASRTKRRWIGLGVVAGIIVVAAAVVLPVYFLVIKKHNDAASASTSGGSGAGGSKGVVAPSRAGTAAPSSPRERVELRRAGAWDAASPFGSGGRPNSWMPPLNESWDWAGDRIYGVNLGGWFVLGPCTSFSLILPRFLFPLHPLPARLSFLLPIRPFLIRPLLALLYPRSRSSPVSTLHSTHGPGAARA</sequence>
<feature type="transmembrane region" description="Helical" evidence="2">
    <location>
        <begin position="115"/>
        <end position="139"/>
    </location>
</feature>
<feature type="region of interest" description="Disordered" evidence="1">
    <location>
        <begin position="1"/>
        <end position="72"/>
    </location>
</feature>
<dbReference type="Proteomes" id="UP001221757">
    <property type="component" value="Unassembled WGS sequence"/>
</dbReference>
<dbReference type="AlphaFoldDB" id="A0AAD7B6E3"/>